<dbReference type="Pfam" id="PF06859">
    <property type="entry name" value="Bin3"/>
    <property type="match status" value="1"/>
</dbReference>
<evidence type="ECO:0000256" key="3">
    <source>
        <dbReference type="ARBA" id="ARBA00022679"/>
    </source>
</evidence>
<dbReference type="GO" id="GO:0032259">
    <property type="term" value="P:methylation"/>
    <property type="evidence" value="ECO:0007669"/>
    <property type="project" value="UniProtKB-KW"/>
</dbReference>
<evidence type="ECO:0000313" key="9">
    <source>
        <dbReference type="EMBL" id="EWM29593.1"/>
    </source>
</evidence>
<reference evidence="9 10" key="1">
    <citation type="journal article" date="2014" name="Mol. Plant">
        <title>Chromosome Scale Genome Assembly and Transcriptome Profiling of Nannochloropsis gaditana in Nitrogen Depletion.</title>
        <authorList>
            <person name="Corteggiani Carpinelli E."/>
            <person name="Telatin A."/>
            <person name="Vitulo N."/>
            <person name="Forcato C."/>
            <person name="D'Angelo M."/>
            <person name="Schiavon R."/>
            <person name="Vezzi A."/>
            <person name="Giacometti G.M."/>
            <person name="Morosinotto T."/>
            <person name="Valle G."/>
        </authorList>
    </citation>
    <scope>NUCLEOTIDE SEQUENCE [LARGE SCALE GENOMIC DNA]</scope>
    <source>
        <strain evidence="9 10">B-31</strain>
    </source>
</reference>
<keyword evidence="4 5" id="KW-0949">S-adenosyl-L-methionine</keyword>
<keyword evidence="2 6" id="KW-0489">Methyltransferase</keyword>
<evidence type="ECO:0000256" key="4">
    <source>
        <dbReference type="ARBA" id="ARBA00022691"/>
    </source>
</evidence>
<evidence type="ECO:0000256" key="5">
    <source>
        <dbReference type="PROSITE-ProRule" id="PRU00848"/>
    </source>
</evidence>
<dbReference type="EC" id="2.1.1.-" evidence="6"/>
<accession>W7U1C8</accession>
<dbReference type="EMBL" id="AZIL01000126">
    <property type="protein sequence ID" value="EWM29593.1"/>
    <property type="molecule type" value="Genomic_DNA"/>
</dbReference>
<comment type="similarity">
    <text evidence="1 6">Belongs to the methyltransferase superfamily.</text>
</comment>
<evidence type="ECO:0000313" key="10">
    <source>
        <dbReference type="Proteomes" id="UP000019335"/>
    </source>
</evidence>
<dbReference type="GO" id="GO:0008171">
    <property type="term" value="F:O-methyltransferase activity"/>
    <property type="evidence" value="ECO:0007669"/>
    <property type="project" value="UniProtKB-UniRule"/>
</dbReference>
<organism evidence="9 10">
    <name type="scientific">Nannochloropsis gaditana</name>
    <dbReference type="NCBI Taxonomy" id="72520"/>
    <lineage>
        <taxon>Eukaryota</taxon>
        <taxon>Sar</taxon>
        <taxon>Stramenopiles</taxon>
        <taxon>Ochrophyta</taxon>
        <taxon>Eustigmatophyceae</taxon>
        <taxon>Eustigmatales</taxon>
        <taxon>Monodopsidaceae</taxon>
        <taxon>Nannochloropsis</taxon>
    </lineage>
</organism>
<dbReference type="InterPro" id="IPR039772">
    <property type="entry name" value="Bin3-like"/>
</dbReference>
<proteinExistence type="inferred from homology"/>
<dbReference type="OrthoDB" id="10017101at2759"/>
<dbReference type="Gene3D" id="3.40.50.150">
    <property type="entry name" value="Vaccinia Virus protein VP39"/>
    <property type="match status" value="2"/>
</dbReference>
<evidence type="ECO:0000256" key="2">
    <source>
        <dbReference type="ARBA" id="ARBA00022603"/>
    </source>
</evidence>
<dbReference type="Proteomes" id="UP000019335">
    <property type="component" value="Chromosome 2"/>
</dbReference>
<gene>
    <name evidence="9" type="ORF">Naga_100006g26</name>
</gene>
<dbReference type="InterPro" id="IPR029063">
    <property type="entry name" value="SAM-dependent_MTases_sf"/>
</dbReference>
<dbReference type="SUPFAM" id="SSF53335">
    <property type="entry name" value="S-adenosyl-L-methionine-dependent methyltransferases"/>
    <property type="match status" value="1"/>
</dbReference>
<feature type="compositionally biased region" description="Basic and acidic residues" evidence="7">
    <location>
        <begin position="223"/>
        <end position="234"/>
    </location>
</feature>
<feature type="region of interest" description="Disordered" evidence="7">
    <location>
        <begin position="218"/>
        <end position="241"/>
    </location>
</feature>
<dbReference type="GO" id="GO:0017069">
    <property type="term" value="F:snRNA binding"/>
    <property type="evidence" value="ECO:0007669"/>
    <property type="project" value="TreeGrafter"/>
</dbReference>
<feature type="domain" description="Bin3-type SAM" evidence="8">
    <location>
        <begin position="134"/>
        <end position="425"/>
    </location>
</feature>
<dbReference type="AlphaFoldDB" id="W7U1C8"/>
<dbReference type="InterPro" id="IPR024160">
    <property type="entry name" value="BIN3_SAM-bd_dom"/>
</dbReference>
<evidence type="ECO:0000256" key="6">
    <source>
        <dbReference type="RuleBase" id="RU367087"/>
    </source>
</evidence>
<comment type="caution">
    <text evidence="9">The sequence shown here is derived from an EMBL/GenBank/DDBJ whole genome shotgun (WGS) entry which is preliminary data.</text>
</comment>
<dbReference type="GO" id="GO:0008173">
    <property type="term" value="F:RNA methyltransferase activity"/>
    <property type="evidence" value="ECO:0007669"/>
    <property type="project" value="UniProtKB-UniRule"/>
</dbReference>
<dbReference type="PROSITE" id="PS51515">
    <property type="entry name" value="BIN3_SAM"/>
    <property type="match status" value="1"/>
</dbReference>
<dbReference type="PANTHER" id="PTHR12315">
    <property type="entry name" value="BICOID-INTERACTING PROTEIN RELATED"/>
    <property type="match status" value="1"/>
</dbReference>
<keyword evidence="10" id="KW-1185">Reference proteome</keyword>
<evidence type="ECO:0000256" key="1">
    <source>
        <dbReference type="ARBA" id="ARBA00008361"/>
    </source>
</evidence>
<evidence type="ECO:0000256" key="7">
    <source>
        <dbReference type="SAM" id="MobiDB-lite"/>
    </source>
</evidence>
<dbReference type="CDD" id="cd02440">
    <property type="entry name" value="AdoMet_MTases"/>
    <property type="match status" value="1"/>
</dbReference>
<dbReference type="InterPro" id="IPR010675">
    <property type="entry name" value="Bin3_C"/>
</dbReference>
<name>W7U1C8_9STRA</name>
<protein>
    <recommendedName>
        <fullName evidence="6">RNA methyltransferase</fullName>
        <ecNumber evidence="6">2.1.1.-</ecNumber>
    </recommendedName>
</protein>
<keyword evidence="3 6" id="KW-0808">Transferase</keyword>
<sequence length="446" mass="50818">MVTSSLPPQPAVSVEIAARQPDLPLLSSRQSPRTNTRIFRPRVLALQNRSAESGPCRSFLKRDDRIRMGHLPSPSCTLHSTDSPSSSLLRSLSSSFRWQRHAHGSYRAYYGARRRPVAASTFSTSSDTRAGNKDARLELLSPEWFVHKDCLDVGTNTGKVAWEIYESYRPRCMVGVDIDEELIRVAREKLAWAKARDGKEHDKYISFLCQDFAQDTLEEEETEDRRMEGSESEHGITNGGTERVPRMIWEGREKRKKAGGETAYLSDGMKQSDEIHRDKGVELSGMKWTVQKDGLGVKKIEGLERGEGRGKASRKFDVITCLSVTKHVHLQGGDSALLRLFRRMYEALRPGGRLILEPQAWRTYRKRKNASKESRENFPLLRLRPPFTQDLLETIGFQSVEELGIPPRAPEGFKRAMFCFVKKDALSHDEMPIDYKDMYIKKNSKV</sequence>
<dbReference type="GO" id="GO:0040031">
    <property type="term" value="P:snRNA modification"/>
    <property type="evidence" value="ECO:0007669"/>
    <property type="project" value="TreeGrafter"/>
</dbReference>
<dbReference type="PANTHER" id="PTHR12315:SF0">
    <property type="entry name" value="7SK SNRNA METHYLPHOSPHATE CAPPING ENZYME"/>
    <property type="match status" value="1"/>
</dbReference>
<evidence type="ECO:0000259" key="8">
    <source>
        <dbReference type="PROSITE" id="PS51515"/>
    </source>
</evidence>